<reference evidence="1 2" key="1">
    <citation type="journal article" date="2014" name="Environ. Microbiol.">
        <title>The nitrate-ammonifying and nosZ-carrying bacterium Bacillus vireti is a potent source and sink for nitric and nitrous oxide under high nitrate conditions.</title>
        <authorList>
            <person name="Mania D."/>
            <person name="Heylen K."/>
            <person name="van Spanning R.J."/>
            <person name="Frostegard A."/>
        </authorList>
    </citation>
    <scope>NUCLEOTIDE SEQUENCE [LARGE SCALE GENOMIC DNA]</scope>
    <source>
        <strain evidence="1 2">LMG 21834</strain>
    </source>
</reference>
<evidence type="ECO:0000313" key="1">
    <source>
        <dbReference type="EMBL" id="ETI67328.1"/>
    </source>
</evidence>
<sequence length="69" mass="8463">MNKKAGVSVKTNDYVKYMTQTIVKYADQPKEERKRLRSERKQARASFWYRWFGILPYILYTEVKKKRKL</sequence>
<gene>
    <name evidence="1" type="ORF">BAVI_17867</name>
</gene>
<name>A0AB94IJV7_9BACI</name>
<dbReference type="AlphaFoldDB" id="A0AB94IJV7"/>
<dbReference type="Proteomes" id="UP000018877">
    <property type="component" value="Unassembled WGS sequence"/>
</dbReference>
<proteinExistence type="predicted"/>
<dbReference type="EMBL" id="ALAN01000098">
    <property type="protein sequence ID" value="ETI67328.1"/>
    <property type="molecule type" value="Genomic_DNA"/>
</dbReference>
<protein>
    <recommendedName>
        <fullName evidence="3">YqzE family protein</fullName>
    </recommendedName>
</protein>
<dbReference type="InterPro" id="IPR025622">
    <property type="entry name" value="YqzE"/>
</dbReference>
<dbReference type="Pfam" id="PF14038">
    <property type="entry name" value="YqzE"/>
    <property type="match status" value="1"/>
</dbReference>
<comment type="caution">
    <text evidence="1">The sequence shown here is derived from an EMBL/GenBank/DDBJ whole genome shotgun (WGS) entry which is preliminary data.</text>
</comment>
<evidence type="ECO:0008006" key="3">
    <source>
        <dbReference type="Google" id="ProtNLM"/>
    </source>
</evidence>
<evidence type="ECO:0000313" key="2">
    <source>
        <dbReference type="Proteomes" id="UP000018877"/>
    </source>
</evidence>
<organism evidence="1 2">
    <name type="scientific">Neobacillus vireti LMG 21834</name>
    <dbReference type="NCBI Taxonomy" id="1131730"/>
    <lineage>
        <taxon>Bacteria</taxon>
        <taxon>Bacillati</taxon>
        <taxon>Bacillota</taxon>
        <taxon>Bacilli</taxon>
        <taxon>Bacillales</taxon>
        <taxon>Bacillaceae</taxon>
        <taxon>Neobacillus</taxon>
    </lineage>
</organism>
<keyword evidence="2" id="KW-1185">Reference proteome</keyword>
<accession>A0AB94IJV7</accession>